<reference evidence="2 3" key="1">
    <citation type="submission" date="2006-10" db="EMBL/GenBank/DDBJ databases">
        <title>The Genome Sequence of Batrachochytrium dendrobatidis JEL423.</title>
        <authorList>
            <consortium name="The Broad Institute Genome Sequencing Platform"/>
            <person name="Birren B."/>
            <person name="Lander E."/>
            <person name="Galagan J."/>
            <person name="Cuomo C."/>
            <person name="Devon K."/>
            <person name="Jaffe D."/>
            <person name="Butler J."/>
            <person name="Alvarez P."/>
            <person name="Gnerre S."/>
            <person name="Grabherr M."/>
            <person name="Kleber M."/>
            <person name="Mauceli E."/>
            <person name="Brockman W."/>
            <person name="Young S."/>
            <person name="LaButti K."/>
            <person name="Sykes S."/>
            <person name="DeCaprio D."/>
            <person name="Crawford M."/>
            <person name="Koehrsen M."/>
            <person name="Engels R."/>
            <person name="Montgomery P."/>
            <person name="Pearson M."/>
            <person name="Howarth C."/>
            <person name="Larson L."/>
            <person name="White J."/>
            <person name="O'Leary S."/>
            <person name="Kodira C."/>
            <person name="Zeng Q."/>
            <person name="Yandava C."/>
            <person name="Alvarado L."/>
            <person name="Longcore J."/>
            <person name="James T."/>
        </authorList>
    </citation>
    <scope>NUCLEOTIDE SEQUENCE [LARGE SCALE GENOMIC DNA]</scope>
    <source>
        <strain evidence="2 3">JEL423</strain>
    </source>
</reference>
<dbReference type="Proteomes" id="UP000077115">
    <property type="component" value="Unassembled WGS sequence"/>
</dbReference>
<proteinExistence type="predicted"/>
<feature type="region of interest" description="Disordered" evidence="1">
    <location>
        <begin position="94"/>
        <end position="123"/>
    </location>
</feature>
<name>A0A177WD00_BATDL</name>
<protein>
    <submittedName>
        <fullName evidence="2">Uncharacterized protein</fullName>
    </submittedName>
</protein>
<gene>
    <name evidence="2" type="ORF">BDEG_21883</name>
</gene>
<evidence type="ECO:0000313" key="3">
    <source>
        <dbReference type="Proteomes" id="UP000077115"/>
    </source>
</evidence>
<feature type="compositionally biased region" description="Basic and acidic residues" evidence="1">
    <location>
        <begin position="503"/>
        <end position="518"/>
    </location>
</feature>
<evidence type="ECO:0000256" key="1">
    <source>
        <dbReference type="SAM" id="MobiDB-lite"/>
    </source>
</evidence>
<dbReference type="VEuPathDB" id="FungiDB:BDEG_21883"/>
<feature type="compositionally biased region" description="Basic and acidic residues" evidence="1">
    <location>
        <begin position="363"/>
        <end position="375"/>
    </location>
</feature>
<dbReference type="AlphaFoldDB" id="A0A177WD00"/>
<sequence>METEFACRQPPLFAYDPQWPSEQKTIASLKPRLIAQLPSVTLITSQLTEKKLVKIKVLKVEDGSNLKHQLGSSLTSLHSISDIQRLTLVPIEPDQGLSSTNRLKTSDSQKKRPSLKDSFSSRTTLINPQLSKTSLMAAATPAPFYDPANHSKALYNGIRRSSAIAQNAACECIQNYSNTIEEDSESEEDMKSFLSMTRSRLQKGHAALSKNNRVSRLRRTSIKAETTSQTNGSNETSARLIQSFRQEVIDSVDLVNIPSRWVNFAENTDETPSLARSSQNHSIRRSISLGSRQNLMALSSQAPLQQTSKTLGAAKLAASPHPNISTLTQKDQSVRVPIDLKPELSLSSSANVVLITRPSYTNDDDKSSQDLKNNDNQKLVDQQNTATQNDQFFTQSYYQRPDPVHPYCHVLKGSSGGQSGWRQVQQYSQDWETSWEPLKIVHIALSKEKIQKRAKIQSQTGIDSIQMPNASDSKKKVAKQLFSAAPNLVRTCLSTAKSPNNRSKHDEKHNSGQTFRKEPCTRLSRISKTAPSNFFLPSISTTAKSYPYPYRQERSFLDPHLIATVLSSKYGVSKTVKPCATERADAATSNIQQFPLPSTYPRANIMGAEGLRTCIVSGAARVQPLVNELDELDLKLYICELSYRERQFLSELEQVLRKESVKDERSRKLRKIHVTKVFRHLHNRVVRLVEDQASESELSRTRRARMERFLEASKKNLIFLEVIS</sequence>
<accession>A0A177WD00</accession>
<evidence type="ECO:0000313" key="2">
    <source>
        <dbReference type="EMBL" id="OAJ37913.1"/>
    </source>
</evidence>
<dbReference type="EMBL" id="DS022301">
    <property type="protein sequence ID" value="OAJ37913.1"/>
    <property type="molecule type" value="Genomic_DNA"/>
</dbReference>
<feature type="region of interest" description="Disordered" evidence="1">
    <location>
        <begin position="358"/>
        <end position="377"/>
    </location>
</feature>
<reference evidence="2 3" key="2">
    <citation type="submission" date="2016-05" db="EMBL/GenBank/DDBJ databases">
        <title>Lineage-specific infection strategies underlie the spectrum of fungal disease in amphibians.</title>
        <authorList>
            <person name="Cuomo C.A."/>
            <person name="Farrer R.A."/>
            <person name="James T."/>
            <person name="Longcore J."/>
            <person name="Birren B."/>
        </authorList>
    </citation>
    <scope>NUCLEOTIDE SEQUENCE [LARGE SCALE GENOMIC DNA]</scope>
    <source>
        <strain evidence="2 3">JEL423</strain>
    </source>
</reference>
<organism evidence="2 3">
    <name type="scientific">Batrachochytrium dendrobatidis (strain JEL423)</name>
    <dbReference type="NCBI Taxonomy" id="403673"/>
    <lineage>
        <taxon>Eukaryota</taxon>
        <taxon>Fungi</taxon>
        <taxon>Fungi incertae sedis</taxon>
        <taxon>Chytridiomycota</taxon>
        <taxon>Chytridiomycota incertae sedis</taxon>
        <taxon>Chytridiomycetes</taxon>
        <taxon>Rhizophydiales</taxon>
        <taxon>Rhizophydiales incertae sedis</taxon>
        <taxon>Batrachochytrium</taxon>
    </lineage>
</organism>
<feature type="region of interest" description="Disordered" evidence="1">
    <location>
        <begin position="495"/>
        <end position="518"/>
    </location>
</feature>
<dbReference type="OrthoDB" id="10626401at2759"/>